<keyword evidence="4" id="KW-1185">Reference proteome</keyword>
<dbReference type="EMBL" id="FOJI01000032">
    <property type="protein sequence ID" value="SEW46409.1"/>
    <property type="molecule type" value="Genomic_DNA"/>
</dbReference>
<dbReference type="GO" id="GO:0015074">
    <property type="term" value="P:DNA integration"/>
    <property type="evidence" value="ECO:0007669"/>
    <property type="project" value="InterPro"/>
</dbReference>
<dbReference type="SUPFAM" id="SSF56349">
    <property type="entry name" value="DNA breaking-rejoining enzymes"/>
    <property type="match status" value="1"/>
</dbReference>
<evidence type="ECO:0000313" key="4">
    <source>
        <dbReference type="Proteomes" id="UP000199701"/>
    </source>
</evidence>
<evidence type="ECO:0000259" key="2">
    <source>
        <dbReference type="PROSITE" id="PS51898"/>
    </source>
</evidence>
<dbReference type="Gene3D" id="1.10.443.10">
    <property type="entry name" value="Intergrase catalytic core"/>
    <property type="match status" value="1"/>
</dbReference>
<organism evidence="3 4">
    <name type="scientific">[Clostridium] fimetarium</name>
    <dbReference type="NCBI Taxonomy" id="99656"/>
    <lineage>
        <taxon>Bacteria</taxon>
        <taxon>Bacillati</taxon>
        <taxon>Bacillota</taxon>
        <taxon>Clostridia</taxon>
        <taxon>Lachnospirales</taxon>
        <taxon>Lachnospiraceae</taxon>
    </lineage>
</organism>
<dbReference type="OrthoDB" id="9785687at2"/>
<keyword evidence="1" id="KW-0233">DNA recombination</keyword>
<dbReference type="STRING" id="99656.SAMN05421659_1328"/>
<dbReference type="Proteomes" id="UP000199701">
    <property type="component" value="Unassembled WGS sequence"/>
</dbReference>
<evidence type="ECO:0000313" key="3">
    <source>
        <dbReference type="EMBL" id="SEW46409.1"/>
    </source>
</evidence>
<dbReference type="PROSITE" id="PS51898">
    <property type="entry name" value="TYR_RECOMBINASE"/>
    <property type="match status" value="1"/>
</dbReference>
<dbReference type="InterPro" id="IPR011010">
    <property type="entry name" value="DNA_brk_join_enz"/>
</dbReference>
<dbReference type="InterPro" id="IPR002104">
    <property type="entry name" value="Integrase_catalytic"/>
</dbReference>
<dbReference type="Pfam" id="PF00589">
    <property type="entry name" value="Phage_integrase"/>
    <property type="match status" value="1"/>
</dbReference>
<gene>
    <name evidence="3" type="ORF">SAMN05421659_1328</name>
</gene>
<accession>A0A1I0RXX9</accession>
<sequence length="124" mass="14439">MLEIDRDVTVEGYKEFFFVSKNGRPLQPSAMNDILLNIVNAYNKQEMERASKVRKNPHLMPSILAHTLRHTRCTRMAERGMDVKVLQHIMGHSNIAVTMDVYNHIIDMQRVEKEIKKMDDLMAV</sequence>
<name>A0A1I0RXX9_9FIRM</name>
<dbReference type="GO" id="GO:0003677">
    <property type="term" value="F:DNA binding"/>
    <property type="evidence" value="ECO:0007669"/>
    <property type="project" value="InterPro"/>
</dbReference>
<dbReference type="GO" id="GO:0006310">
    <property type="term" value="P:DNA recombination"/>
    <property type="evidence" value="ECO:0007669"/>
    <property type="project" value="UniProtKB-KW"/>
</dbReference>
<dbReference type="RefSeq" id="WP_092458378.1">
    <property type="nucleotide sequence ID" value="NZ_FOJI01000032.1"/>
</dbReference>
<dbReference type="AlphaFoldDB" id="A0A1I0RXX9"/>
<protein>
    <submittedName>
        <fullName evidence="3">Phage integrase family protein</fullName>
    </submittedName>
</protein>
<reference evidence="3 4" key="1">
    <citation type="submission" date="2016-10" db="EMBL/GenBank/DDBJ databases">
        <authorList>
            <person name="de Groot N.N."/>
        </authorList>
    </citation>
    <scope>NUCLEOTIDE SEQUENCE [LARGE SCALE GENOMIC DNA]</scope>
    <source>
        <strain evidence="3 4">DSM 9179</strain>
    </source>
</reference>
<dbReference type="InterPro" id="IPR013762">
    <property type="entry name" value="Integrase-like_cat_sf"/>
</dbReference>
<proteinExistence type="predicted"/>
<feature type="domain" description="Tyr recombinase" evidence="2">
    <location>
        <begin position="1"/>
        <end position="116"/>
    </location>
</feature>
<evidence type="ECO:0000256" key="1">
    <source>
        <dbReference type="ARBA" id="ARBA00023172"/>
    </source>
</evidence>